<dbReference type="AlphaFoldDB" id="A0AAV8VUP9"/>
<reference evidence="1 2" key="1">
    <citation type="journal article" date="2023" name="Insect Mol. Biol.">
        <title>Genome sequencing provides insights into the evolution of gene families encoding plant cell wall-degrading enzymes in longhorned beetles.</title>
        <authorList>
            <person name="Shin N.R."/>
            <person name="Okamura Y."/>
            <person name="Kirsch R."/>
            <person name="Pauchet Y."/>
        </authorList>
    </citation>
    <scope>NUCLEOTIDE SEQUENCE [LARGE SCALE GENOMIC DNA]</scope>
    <source>
        <strain evidence="1">EAD_L_NR</strain>
    </source>
</reference>
<accession>A0AAV8VUP9</accession>
<keyword evidence="2" id="KW-1185">Reference proteome</keyword>
<evidence type="ECO:0000313" key="2">
    <source>
        <dbReference type="Proteomes" id="UP001159042"/>
    </source>
</evidence>
<protein>
    <recommendedName>
        <fullName evidence="3">Reverse transcriptase</fullName>
    </recommendedName>
</protein>
<comment type="caution">
    <text evidence="1">The sequence shown here is derived from an EMBL/GenBank/DDBJ whole genome shotgun (WGS) entry which is preliminary data.</text>
</comment>
<proteinExistence type="predicted"/>
<dbReference type="EMBL" id="JANEYG010000029">
    <property type="protein sequence ID" value="KAJ8917943.1"/>
    <property type="molecule type" value="Genomic_DNA"/>
</dbReference>
<organism evidence="1 2">
    <name type="scientific">Exocentrus adspersus</name>
    <dbReference type="NCBI Taxonomy" id="1586481"/>
    <lineage>
        <taxon>Eukaryota</taxon>
        <taxon>Metazoa</taxon>
        <taxon>Ecdysozoa</taxon>
        <taxon>Arthropoda</taxon>
        <taxon>Hexapoda</taxon>
        <taxon>Insecta</taxon>
        <taxon>Pterygota</taxon>
        <taxon>Neoptera</taxon>
        <taxon>Endopterygota</taxon>
        <taxon>Coleoptera</taxon>
        <taxon>Polyphaga</taxon>
        <taxon>Cucujiformia</taxon>
        <taxon>Chrysomeloidea</taxon>
        <taxon>Cerambycidae</taxon>
        <taxon>Lamiinae</taxon>
        <taxon>Acanthocinini</taxon>
        <taxon>Exocentrus</taxon>
    </lineage>
</organism>
<name>A0AAV8VUP9_9CUCU</name>
<evidence type="ECO:0008006" key="3">
    <source>
        <dbReference type="Google" id="ProtNLM"/>
    </source>
</evidence>
<evidence type="ECO:0000313" key="1">
    <source>
        <dbReference type="EMBL" id="KAJ8917943.1"/>
    </source>
</evidence>
<dbReference type="Proteomes" id="UP001159042">
    <property type="component" value="Unassembled WGS sequence"/>
</dbReference>
<sequence length="167" mass="19430">MEVTPENIVTLMCNTEATWRHIAGIAVNIIARKEKDMNSEQPRWTRELISQIGAWEDRKHGEIDYYIPQALTGHGSFMSYLKRIGKSAEDKCRYCEGVDTPRHTLFECERWDGRRIRMNLDVGEEVTTANMIQVACATKQGWNAVMGYVKGVMREKERRLRNYVEED</sequence>
<gene>
    <name evidence="1" type="ORF">NQ315_002638</name>
</gene>